<feature type="transmembrane region" description="Helical" evidence="1">
    <location>
        <begin position="46"/>
        <end position="67"/>
    </location>
</feature>
<keyword evidence="1" id="KW-0812">Transmembrane</keyword>
<dbReference type="OrthoDB" id="9798708at2"/>
<gene>
    <name evidence="2" type="ORF">LNTAR_02634</name>
</gene>
<keyword evidence="1" id="KW-0472">Membrane</keyword>
<keyword evidence="3" id="KW-1185">Reference proteome</keyword>
<protein>
    <recommendedName>
        <fullName evidence="4">ATP synthase protein I</fullName>
    </recommendedName>
</protein>
<evidence type="ECO:0000313" key="3">
    <source>
        <dbReference type="Proteomes" id="UP000004947"/>
    </source>
</evidence>
<sequence>MNEQKNNNRPPSWMSTSSLGLELAIVLGLGVWAGNKADQKYGCEPLGVLLGVFFGFIYGSYSFWKLLKMNTTTKKKKDKKDSDASS</sequence>
<dbReference type="Pfam" id="PF09527">
    <property type="entry name" value="ATPase_gene1"/>
    <property type="match status" value="1"/>
</dbReference>
<evidence type="ECO:0000313" key="2">
    <source>
        <dbReference type="EMBL" id="EDM24744.1"/>
    </source>
</evidence>
<dbReference type="InterPro" id="IPR032820">
    <property type="entry name" value="ATPase_put"/>
</dbReference>
<evidence type="ECO:0008006" key="4">
    <source>
        <dbReference type="Google" id="ProtNLM"/>
    </source>
</evidence>
<dbReference type="STRING" id="313628.LNTAR_02634"/>
<dbReference type="RefSeq" id="WP_007281429.1">
    <property type="nucleotide sequence ID" value="NZ_ABCK01000054.1"/>
</dbReference>
<proteinExistence type="predicted"/>
<dbReference type="EMBL" id="ABCK01000054">
    <property type="protein sequence ID" value="EDM24744.1"/>
    <property type="molecule type" value="Genomic_DNA"/>
</dbReference>
<comment type="caution">
    <text evidence="2">The sequence shown here is derived from an EMBL/GenBank/DDBJ whole genome shotgun (WGS) entry which is preliminary data.</text>
</comment>
<name>A6DUE6_9BACT</name>
<reference evidence="2 3" key="1">
    <citation type="journal article" date="2010" name="J. Bacteriol.">
        <title>Genome sequence of Lentisphaera araneosa HTCC2155T, the type species of the order Lentisphaerales in the phylum Lentisphaerae.</title>
        <authorList>
            <person name="Thrash J.C."/>
            <person name="Cho J.C."/>
            <person name="Vergin K.L."/>
            <person name="Morris R.M."/>
            <person name="Giovannoni S.J."/>
        </authorList>
    </citation>
    <scope>NUCLEOTIDE SEQUENCE [LARGE SCALE GENOMIC DNA]</scope>
    <source>
        <strain evidence="2 3">HTCC2155</strain>
    </source>
</reference>
<accession>A6DUE6</accession>
<organism evidence="2 3">
    <name type="scientific">Lentisphaera araneosa HTCC2155</name>
    <dbReference type="NCBI Taxonomy" id="313628"/>
    <lineage>
        <taxon>Bacteria</taxon>
        <taxon>Pseudomonadati</taxon>
        <taxon>Lentisphaerota</taxon>
        <taxon>Lentisphaeria</taxon>
        <taxon>Lentisphaerales</taxon>
        <taxon>Lentisphaeraceae</taxon>
        <taxon>Lentisphaera</taxon>
    </lineage>
</organism>
<dbReference type="AlphaFoldDB" id="A6DUE6"/>
<evidence type="ECO:0000256" key="1">
    <source>
        <dbReference type="SAM" id="Phobius"/>
    </source>
</evidence>
<feature type="transmembrane region" description="Helical" evidence="1">
    <location>
        <begin position="12"/>
        <end position="34"/>
    </location>
</feature>
<keyword evidence="1" id="KW-1133">Transmembrane helix</keyword>
<dbReference type="Proteomes" id="UP000004947">
    <property type="component" value="Unassembled WGS sequence"/>
</dbReference>